<keyword evidence="5 6" id="KW-0472">Membrane</keyword>
<dbReference type="GO" id="GO:0005436">
    <property type="term" value="F:sodium:phosphate symporter activity"/>
    <property type="evidence" value="ECO:0007669"/>
    <property type="project" value="InterPro"/>
</dbReference>
<dbReference type="EMBL" id="FZPD01000004">
    <property type="protein sequence ID" value="SNT19590.1"/>
    <property type="molecule type" value="Genomic_DNA"/>
</dbReference>
<comment type="subcellular location">
    <subcellularLocation>
        <location evidence="1">Cell membrane</location>
        <topology evidence="1">Multi-pass membrane protein</topology>
    </subcellularLocation>
</comment>
<name>A0A239KNI3_EKHLU</name>
<dbReference type="AlphaFoldDB" id="A0A239KNI3"/>
<feature type="transmembrane region" description="Helical" evidence="6">
    <location>
        <begin position="103"/>
        <end position="122"/>
    </location>
</feature>
<evidence type="ECO:0000313" key="8">
    <source>
        <dbReference type="Proteomes" id="UP000198393"/>
    </source>
</evidence>
<feature type="transmembrane region" description="Helical" evidence="6">
    <location>
        <begin position="286"/>
        <end position="304"/>
    </location>
</feature>
<evidence type="ECO:0000256" key="3">
    <source>
        <dbReference type="ARBA" id="ARBA00022692"/>
    </source>
</evidence>
<feature type="transmembrane region" description="Helical" evidence="6">
    <location>
        <begin position="204"/>
        <end position="226"/>
    </location>
</feature>
<dbReference type="PANTHER" id="PTHR10010:SF46">
    <property type="entry name" value="SODIUM-DEPENDENT PHOSPHATE TRANSPORT PROTEIN 2B"/>
    <property type="match status" value="1"/>
</dbReference>
<evidence type="ECO:0000256" key="1">
    <source>
        <dbReference type="ARBA" id="ARBA00004651"/>
    </source>
</evidence>
<dbReference type="RefSeq" id="WP_245811289.1">
    <property type="nucleotide sequence ID" value="NZ_FZPD01000004.1"/>
</dbReference>
<sequence>MIRNLFLSAEMNNSSYQSIISRTLIIALSILLFLMSIELMGVSIGAITGGFAESISAVTANPFIGLFIGLLSTALLQSSSTTTSIAVAAVASGAISLQNAIPIVMGANVGTTITSTIISMSYISKQKEFRKAVAAGTSHDFFNILTVLFLFPLEVNYRFLERISAFISSNIHVSGRSGVGQGAYGFSSIFDTCTTWLVTNLGPIITLVLGIILLFACIKFISKWLYKILIGKTKDRFENVVFKNRYRAFGWGLVITSIAQSSSLTTSLIVPLVATGKVKIKKAFQFILGANIGTTITALLAAIFQSEAAISLALVHLLFNLIGVMVFFLIPVLTKVPVYLAKKMGLVTMRIRLVGFAYILVAFFLLPFTLIYFSQVMEKSGDPVEIRSED</sequence>
<accession>A0A239KNI3</accession>
<keyword evidence="3 6" id="KW-0812">Transmembrane</keyword>
<organism evidence="7 8">
    <name type="scientific">Ekhidna lutea</name>
    <dbReference type="NCBI Taxonomy" id="447679"/>
    <lineage>
        <taxon>Bacteria</taxon>
        <taxon>Pseudomonadati</taxon>
        <taxon>Bacteroidota</taxon>
        <taxon>Cytophagia</taxon>
        <taxon>Cytophagales</taxon>
        <taxon>Reichenbachiellaceae</taxon>
        <taxon>Ekhidna</taxon>
    </lineage>
</organism>
<gene>
    <name evidence="7" type="ORF">SAMN05421640_2789</name>
</gene>
<feature type="transmembrane region" description="Helical" evidence="6">
    <location>
        <begin position="310"/>
        <end position="333"/>
    </location>
</feature>
<evidence type="ECO:0000256" key="4">
    <source>
        <dbReference type="ARBA" id="ARBA00022989"/>
    </source>
</evidence>
<dbReference type="PANTHER" id="PTHR10010">
    <property type="entry name" value="SOLUTE CARRIER FAMILY 34 SODIUM PHOSPHATE , MEMBER 2-RELATED"/>
    <property type="match status" value="1"/>
</dbReference>
<feature type="transmembrane region" description="Helical" evidence="6">
    <location>
        <begin position="62"/>
        <end position="91"/>
    </location>
</feature>
<dbReference type="NCBIfam" id="NF037997">
    <property type="entry name" value="Na_Pi_symport"/>
    <property type="match status" value="2"/>
</dbReference>
<dbReference type="Pfam" id="PF02690">
    <property type="entry name" value="Na_Pi_cotrans"/>
    <property type="match status" value="2"/>
</dbReference>
<evidence type="ECO:0000256" key="2">
    <source>
        <dbReference type="ARBA" id="ARBA00022475"/>
    </source>
</evidence>
<dbReference type="GO" id="GO:0044341">
    <property type="term" value="P:sodium-dependent phosphate transport"/>
    <property type="evidence" value="ECO:0007669"/>
    <property type="project" value="InterPro"/>
</dbReference>
<evidence type="ECO:0000313" key="7">
    <source>
        <dbReference type="EMBL" id="SNT19590.1"/>
    </source>
</evidence>
<feature type="transmembrane region" description="Helical" evidence="6">
    <location>
        <begin position="353"/>
        <end position="373"/>
    </location>
</feature>
<protein>
    <submittedName>
        <fullName evidence="7">Solute carrier family 34 (Sodium-dependent phosphate cotransporter)</fullName>
    </submittedName>
</protein>
<evidence type="ECO:0000256" key="5">
    <source>
        <dbReference type="ARBA" id="ARBA00023136"/>
    </source>
</evidence>
<proteinExistence type="predicted"/>
<reference evidence="7 8" key="1">
    <citation type="submission" date="2017-06" db="EMBL/GenBank/DDBJ databases">
        <authorList>
            <person name="Kim H.J."/>
            <person name="Triplett B.A."/>
        </authorList>
    </citation>
    <scope>NUCLEOTIDE SEQUENCE [LARGE SCALE GENOMIC DNA]</scope>
    <source>
        <strain evidence="7 8">DSM 19307</strain>
    </source>
</reference>
<dbReference type="GO" id="GO:0005886">
    <property type="term" value="C:plasma membrane"/>
    <property type="evidence" value="ECO:0007669"/>
    <property type="project" value="UniProtKB-SubCell"/>
</dbReference>
<evidence type="ECO:0000256" key="6">
    <source>
        <dbReference type="SAM" id="Phobius"/>
    </source>
</evidence>
<dbReference type="Proteomes" id="UP000198393">
    <property type="component" value="Unassembled WGS sequence"/>
</dbReference>
<dbReference type="InterPro" id="IPR003841">
    <property type="entry name" value="Na/Pi_transpt"/>
</dbReference>
<feature type="transmembrane region" description="Helical" evidence="6">
    <location>
        <begin position="246"/>
        <end position="274"/>
    </location>
</feature>
<keyword evidence="2" id="KW-1003">Cell membrane</keyword>
<keyword evidence="8" id="KW-1185">Reference proteome</keyword>
<keyword evidence="4 6" id="KW-1133">Transmembrane helix</keyword>